<evidence type="ECO:0000256" key="3">
    <source>
        <dbReference type="ARBA" id="ARBA00011881"/>
    </source>
</evidence>
<dbReference type="SUPFAM" id="SSF56784">
    <property type="entry name" value="HAD-like"/>
    <property type="match status" value="1"/>
</dbReference>
<dbReference type="GO" id="GO:0071592">
    <property type="term" value="P:nicotinic acid riboside biosynthetic process"/>
    <property type="evidence" value="ECO:0007669"/>
    <property type="project" value="TreeGrafter"/>
</dbReference>
<dbReference type="InterPro" id="IPR009453">
    <property type="entry name" value="ISN1"/>
</dbReference>
<feature type="compositionally biased region" description="Basic and acidic residues" evidence="13">
    <location>
        <begin position="204"/>
        <end position="218"/>
    </location>
</feature>
<dbReference type="GO" id="GO:0071590">
    <property type="term" value="P:nicotinamide riboside biosynthetic process"/>
    <property type="evidence" value="ECO:0007669"/>
    <property type="project" value="TreeGrafter"/>
</dbReference>
<evidence type="ECO:0000256" key="5">
    <source>
        <dbReference type="ARBA" id="ARBA00015544"/>
    </source>
</evidence>
<dbReference type="Gramene" id="GBG71702">
    <property type="protein sequence ID" value="GBG71702"/>
    <property type="gene ID" value="CBR_g9114"/>
</dbReference>
<evidence type="ECO:0000313" key="15">
    <source>
        <dbReference type="Proteomes" id="UP000265515"/>
    </source>
</evidence>
<keyword evidence="7" id="KW-0547">Nucleotide-binding</keyword>
<feature type="compositionally biased region" description="Basic and acidic residues" evidence="13">
    <location>
        <begin position="383"/>
        <end position="392"/>
    </location>
</feature>
<dbReference type="GO" id="GO:0009117">
    <property type="term" value="P:nucleotide metabolic process"/>
    <property type="evidence" value="ECO:0007669"/>
    <property type="project" value="UniProtKB-KW"/>
</dbReference>
<dbReference type="PANTHER" id="PTHR28213:SF1">
    <property type="entry name" value="IMP-SPECIFIC 5'-NUCLEOTIDASE 1"/>
    <property type="match status" value="1"/>
</dbReference>
<evidence type="ECO:0000256" key="1">
    <source>
        <dbReference type="ARBA" id="ARBA00001946"/>
    </source>
</evidence>
<feature type="compositionally biased region" description="Basic and acidic residues" evidence="13">
    <location>
        <begin position="237"/>
        <end position="247"/>
    </location>
</feature>
<evidence type="ECO:0000256" key="13">
    <source>
        <dbReference type="SAM" id="MobiDB-lite"/>
    </source>
</evidence>
<dbReference type="STRING" id="69332.A0A388KNT3"/>
<evidence type="ECO:0000256" key="11">
    <source>
        <dbReference type="ARBA" id="ARBA00023080"/>
    </source>
</evidence>
<comment type="subunit">
    <text evidence="3">Homotetramer.</text>
</comment>
<evidence type="ECO:0000256" key="6">
    <source>
        <dbReference type="ARBA" id="ARBA00022723"/>
    </source>
</evidence>
<dbReference type="GO" id="GO:0000287">
    <property type="term" value="F:magnesium ion binding"/>
    <property type="evidence" value="ECO:0007669"/>
    <property type="project" value="InterPro"/>
</dbReference>
<evidence type="ECO:0000313" key="14">
    <source>
        <dbReference type="EMBL" id="GBG71702.1"/>
    </source>
</evidence>
<evidence type="ECO:0000256" key="10">
    <source>
        <dbReference type="ARBA" id="ARBA00022842"/>
    </source>
</evidence>
<comment type="similarity">
    <text evidence="2">Belongs to the ISN1 family.</text>
</comment>
<reference evidence="14 15" key="1">
    <citation type="journal article" date="2018" name="Cell">
        <title>The Chara Genome: Secondary Complexity and Implications for Plant Terrestrialization.</title>
        <authorList>
            <person name="Nishiyama T."/>
            <person name="Sakayama H."/>
            <person name="Vries J.D."/>
            <person name="Buschmann H."/>
            <person name="Saint-Marcoux D."/>
            <person name="Ullrich K.K."/>
            <person name="Haas F.B."/>
            <person name="Vanderstraeten L."/>
            <person name="Becker D."/>
            <person name="Lang D."/>
            <person name="Vosolsobe S."/>
            <person name="Rombauts S."/>
            <person name="Wilhelmsson P.K.I."/>
            <person name="Janitza P."/>
            <person name="Kern R."/>
            <person name="Heyl A."/>
            <person name="Rumpler F."/>
            <person name="Villalobos L.I.A.C."/>
            <person name="Clay J.M."/>
            <person name="Skokan R."/>
            <person name="Toyoda A."/>
            <person name="Suzuki Y."/>
            <person name="Kagoshima H."/>
            <person name="Schijlen E."/>
            <person name="Tajeshwar N."/>
            <person name="Catarino B."/>
            <person name="Hetherington A.J."/>
            <person name="Saltykova A."/>
            <person name="Bonnot C."/>
            <person name="Breuninger H."/>
            <person name="Symeonidi A."/>
            <person name="Radhakrishnan G.V."/>
            <person name="Van Nieuwerburgh F."/>
            <person name="Deforce D."/>
            <person name="Chang C."/>
            <person name="Karol K.G."/>
            <person name="Hedrich R."/>
            <person name="Ulvskov P."/>
            <person name="Glockner G."/>
            <person name="Delwiche C.F."/>
            <person name="Petrasek J."/>
            <person name="Van de Peer Y."/>
            <person name="Friml J."/>
            <person name="Beilby M."/>
            <person name="Dolan L."/>
            <person name="Kohara Y."/>
            <person name="Sugano S."/>
            <person name="Fujiyama A."/>
            <person name="Delaux P.-M."/>
            <person name="Quint M."/>
            <person name="TheiBen G."/>
            <person name="Hagemann M."/>
            <person name="Harholt J."/>
            <person name="Dunand C."/>
            <person name="Zachgo S."/>
            <person name="Langdale J."/>
            <person name="Maumus F."/>
            <person name="Straeten D.V.D."/>
            <person name="Gould S.B."/>
            <person name="Rensing S.A."/>
        </authorList>
    </citation>
    <scope>NUCLEOTIDE SEQUENCE [LARGE SCALE GENOMIC DNA]</scope>
    <source>
        <strain evidence="14 15">S276</strain>
    </source>
</reference>
<dbReference type="GO" id="GO:0006190">
    <property type="term" value="P:inosine salvage"/>
    <property type="evidence" value="ECO:0007669"/>
    <property type="project" value="InterPro"/>
</dbReference>
<accession>A0A388KNT3</accession>
<dbReference type="AlphaFoldDB" id="A0A388KNT3"/>
<name>A0A388KNT3_CHABU</name>
<evidence type="ECO:0000256" key="2">
    <source>
        <dbReference type="ARBA" id="ARBA00005307"/>
    </source>
</evidence>
<comment type="catalytic activity">
    <reaction evidence="12">
        <text>IMP + H2O = inosine + phosphate</text>
        <dbReference type="Rhea" id="RHEA:27718"/>
        <dbReference type="ChEBI" id="CHEBI:15377"/>
        <dbReference type="ChEBI" id="CHEBI:17596"/>
        <dbReference type="ChEBI" id="CHEBI:43474"/>
        <dbReference type="ChEBI" id="CHEBI:58053"/>
        <dbReference type="EC" id="3.1.3.99"/>
    </reaction>
</comment>
<keyword evidence="11" id="KW-0546">Nucleotide metabolism</keyword>
<keyword evidence="8" id="KW-0378">Hydrolase</keyword>
<dbReference type="Pfam" id="PF06437">
    <property type="entry name" value="ISN1"/>
    <property type="match status" value="1"/>
</dbReference>
<dbReference type="Proteomes" id="UP000265515">
    <property type="component" value="Unassembled WGS sequence"/>
</dbReference>
<protein>
    <recommendedName>
        <fullName evidence="5">IMP-specific 5'-nucleotidase 1</fullName>
        <ecNumber evidence="4">3.1.3.99</ecNumber>
    </recommendedName>
</protein>
<dbReference type="InterPro" id="IPR036412">
    <property type="entry name" value="HAD-like_sf"/>
</dbReference>
<dbReference type="GO" id="GO:0005524">
    <property type="term" value="F:ATP binding"/>
    <property type="evidence" value="ECO:0007669"/>
    <property type="project" value="UniProtKB-KW"/>
</dbReference>
<evidence type="ECO:0000256" key="12">
    <source>
        <dbReference type="ARBA" id="ARBA00047413"/>
    </source>
</evidence>
<comment type="caution">
    <text evidence="14">The sequence shown here is derived from an EMBL/GenBank/DDBJ whole genome shotgun (WGS) entry which is preliminary data.</text>
</comment>
<dbReference type="EMBL" id="BFEA01000152">
    <property type="protein sequence ID" value="GBG71702.1"/>
    <property type="molecule type" value="Genomic_DNA"/>
</dbReference>
<keyword evidence="10" id="KW-0460">Magnesium</keyword>
<evidence type="ECO:0000256" key="4">
    <source>
        <dbReference type="ARBA" id="ARBA00012894"/>
    </source>
</evidence>
<evidence type="ECO:0000256" key="7">
    <source>
        <dbReference type="ARBA" id="ARBA00022741"/>
    </source>
</evidence>
<proteinExistence type="inferred from homology"/>
<feature type="region of interest" description="Disordered" evidence="13">
    <location>
        <begin position="354"/>
        <end position="394"/>
    </location>
</feature>
<sequence length="803" mass="89140">MAMAGTLRVGHVRVESLWDESGRKTKEEGEQYATCASRRFELAACDARTCMVGLEMGAFWAPRAVRYKRGAAWQQRRRAAPVERERSGGGGERERREVVENMVACRGGLRDEWRVNPIDQVGVFQVEGARGKKNPVDQVGIFQTTDMGETVLMENQVEEVCVSQPSGIGGVGEEATQLSSINARPRNPGKSTVGEMGPAAAAESRSRCDGDCDRKVGEDGEEADQQEAWSGSGEGGGIDRRESEKTRKGTWKKTRGSYGCDESRRRGVEDGGVEDHIWETEDVTRTSSEEKPRQSAIADRWDEVYGGRGMVTIAEEIQVRETGESNLKRGNISSTATERLAVAEGAAGVVGGGVGVGGEEGFGTDVQREGTRGEDSEEEADESGNHRLDGRVRWRASSSSSGKLRWRDLLNINALEEVHLMRAGSVADAHVLRRKGHLKEQDGFVEFIMSMHRTHSPLEVMMKMELWIREHMQDPERSTLRRLIPSVGIFYTPLHLVEAFKEYDEFASLSRRRYVPPNFAEIRHVANIAQVHSSAEKLSMITFDADGTLYADGHHIEKDNKMIAHIIALMQCGIHVAIVTAAGYPGEALRFERRVAGLLEAFQELQLPPRVTSLFYVMGGECNYLLRVGKDYHLEFVPDYLWKPAEMQNWKEEDIEALLGQAESALEAAAARLKLDVGIIRKERAVGAVPLHPTIYESLEEMALTVQIHLVGSKLPFCAFNGGNDVFVDIGNKSLGLAALMQYLGKQPAETLHIGDRFTVTGNDGATRERCPILWVANPEETIFFVRLLLRDIRLARLTPYLE</sequence>
<organism evidence="14 15">
    <name type="scientific">Chara braunii</name>
    <name type="common">Braun's stonewort</name>
    <dbReference type="NCBI Taxonomy" id="69332"/>
    <lineage>
        <taxon>Eukaryota</taxon>
        <taxon>Viridiplantae</taxon>
        <taxon>Streptophyta</taxon>
        <taxon>Charophyceae</taxon>
        <taxon>Charales</taxon>
        <taxon>Characeae</taxon>
        <taxon>Chara</taxon>
    </lineage>
</organism>
<feature type="region of interest" description="Disordered" evidence="13">
    <location>
        <begin position="171"/>
        <end position="268"/>
    </location>
</feature>
<evidence type="ECO:0000256" key="9">
    <source>
        <dbReference type="ARBA" id="ARBA00022840"/>
    </source>
</evidence>
<keyword evidence="9" id="KW-0067">ATP-binding</keyword>
<keyword evidence="15" id="KW-1185">Reference proteome</keyword>
<dbReference type="GO" id="GO:0008253">
    <property type="term" value="F:5'-nucleotidase activity"/>
    <property type="evidence" value="ECO:0007669"/>
    <property type="project" value="InterPro"/>
</dbReference>
<gene>
    <name evidence="14" type="ORF">CBR_g9114</name>
</gene>
<dbReference type="PANTHER" id="PTHR28213">
    <property type="entry name" value="IMP-SPECIFIC 5'-NUCLEOTIDASE 1"/>
    <property type="match status" value="1"/>
</dbReference>
<dbReference type="OrthoDB" id="185373at2759"/>
<keyword evidence="6" id="KW-0479">Metal-binding</keyword>
<dbReference type="EC" id="3.1.3.99" evidence="4"/>
<evidence type="ECO:0000256" key="8">
    <source>
        <dbReference type="ARBA" id="ARBA00022801"/>
    </source>
</evidence>
<comment type="cofactor">
    <cofactor evidence="1">
        <name>Mg(2+)</name>
        <dbReference type="ChEBI" id="CHEBI:18420"/>
    </cofactor>
</comment>